<dbReference type="AlphaFoldDB" id="Q6IGL7"/>
<proteinExistence type="predicted"/>
<protein>
    <submittedName>
        <fullName evidence="1">HDC05937</fullName>
    </submittedName>
</protein>
<gene>
    <name evidence="1" type="ORF">HDC05937</name>
</gene>
<accession>Q6IGL7</accession>
<name>Q6IGL7_DROME</name>
<evidence type="ECO:0000313" key="1">
    <source>
        <dbReference type="EMBL" id="DAA02447.1"/>
    </source>
</evidence>
<reference evidence="1" key="1">
    <citation type="journal article" date="2003" name="Genome Biol.">
        <title>An integrated gene annotation and transcriptional profiling approach towards the full gene content of the Drosophila genome.</title>
        <authorList>
            <person name="Hild M."/>
            <person name="Beckmann B."/>
            <person name="Haas S.A."/>
            <person name="Koch B."/>
            <person name="Solovyev V."/>
            <person name="Busold C."/>
            <person name="Fellenberg K."/>
            <person name="Boutros M."/>
            <person name="Vingron M."/>
            <person name="Sauer F."/>
            <person name="Hoheisel J.D."/>
            <person name="Paro R."/>
        </authorList>
    </citation>
    <scope>NUCLEOTIDE SEQUENCE</scope>
</reference>
<dbReference type="EMBL" id="BK003749">
    <property type="protein sequence ID" value="DAA02447.1"/>
    <property type="molecule type" value="Genomic_DNA"/>
</dbReference>
<sequence>MYLILKTLCQASVAVALKARPGAWRNLGGAAPEPGHLPCSWSISVSAEHPGACYTDANSVTLLAKSSACNSAGLYLAKLGQQQFVPPHPPSTMIYIATSSLPDIAAFGATVVSAPAFHNGGPCLWLWLLLNASIGQLGSPARN</sequence>
<organism evidence="1">
    <name type="scientific">Drosophila melanogaster</name>
    <name type="common">Fruit fly</name>
    <dbReference type="NCBI Taxonomy" id="7227"/>
    <lineage>
        <taxon>Eukaryota</taxon>
        <taxon>Metazoa</taxon>
        <taxon>Ecdysozoa</taxon>
        <taxon>Arthropoda</taxon>
        <taxon>Hexapoda</taxon>
        <taxon>Insecta</taxon>
        <taxon>Pterygota</taxon>
        <taxon>Neoptera</taxon>
        <taxon>Endopterygota</taxon>
        <taxon>Diptera</taxon>
        <taxon>Brachycera</taxon>
        <taxon>Muscomorpha</taxon>
        <taxon>Ephydroidea</taxon>
        <taxon>Drosophilidae</taxon>
        <taxon>Drosophila</taxon>
        <taxon>Sophophora</taxon>
    </lineage>
</organism>